<protein>
    <submittedName>
        <fullName evidence="2">Uncharacterized protein</fullName>
    </submittedName>
</protein>
<proteinExistence type="predicted"/>
<accession>A0A0A9F1P7</accession>
<evidence type="ECO:0000256" key="1">
    <source>
        <dbReference type="SAM" id="MobiDB-lite"/>
    </source>
</evidence>
<feature type="region of interest" description="Disordered" evidence="1">
    <location>
        <begin position="42"/>
        <end position="66"/>
    </location>
</feature>
<dbReference type="AlphaFoldDB" id="A0A0A9F1P7"/>
<dbReference type="EMBL" id="GBRH01193840">
    <property type="protein sequence ID" value="JAE04056.1"/>
    <property type="molecule type" value="Transcribed_RNA"/>
</dbReference>
<evidence type="ECO:0000313" key="2">
    <source>
        <dbReference type="EMBL" id="JAE04056.1"/>
    </source>
</evidence>
<name>A0A0A9F1P7_ARUDO</name>
<sequence length="66" mass="6867">MCGGAEIRGQSVQEAAQQASPAHIPILFPTMEDLGSLLHSSGVAPLLQEEDGRAASQGRRGSEPPK</sequence>
<organism evidence="2">
    <name type="scientific">Arundo donax</name>
    <name type="common">Giant reed</name>
    <name type="synonym">Donax arundinaceus</name>
    <dbReference type="NCBI Taxonomy" id="35708"/>
    <lineage>
        <taxon>Eukaryota</taxon>
        <taxon>Viridiplantae</taxon>
        <taxon>Streptophyta</taxon>
        <taxon>Embryophyta</taxon>
        <taxon>Tracheophyta</taxon>
        <taxon>Spermatophyta</taxon>
        <taxon>Magnoliopsida</taxon>
        <taxon>Liliopsida</taxon>
        <taxon>Poales</taxon>
        <taxon>Poaceae</taxon>
        <taxon>PACMAD clade</taxon>
        <taxon>Arundinoideae</taxon>
        <taxon>Arundineae</taxon>
        <taxon>Arundo</taxon>
    </lineage>
</organism>
<reference evidence="2" key="1">
    <citation type="submission" date="2014-09" db="EMBL/GenBank/DDBJ databases">
        <authorList>
            <person name="Magalhaes I.L.F."/>
            <person name="Oliveira U."/>
            <person name="Santos F.R."/>
            <person name="Vidigal T.H.D.A."/>
            <person name="Brescovit A.D."/>
            <person name="Santos A.J."/>
        </authorList>
    </citation>
    <scope>NUCLEOTIDE SEQUENCE</scope>
    <source>
        <tissue evidence="2">Shoot tissue taken approximately 20 cm above the soil surface</tissue>
    </source>
</reference>
<reference evidence="2" key="2">
    <citation type="journal article" date="2015" name="Data Brief">
        <title>Shoot transcriptome of the giant reed, Arundo donax.</title>
        <authorList>
            <person name="Barrero R.A."/>
            <person name="Guerrero F.D."/>
            <person name="Moolhuijzen P."/>
            <person name="Goolsby J.A."/>
            <person name="Tidwell J."/>
            <person name="Bellgard S.E."/>
            <person name="Bellgard M.I."/>
        </authorList>
    </citation>
    <scope>NUCLEOTIDE SEQUENCE</scope>
    <source>
        <tissue evidence="2">Shoot tissue taken approximately 20 cm above the soil surface</tissue>
    </source>
</reference>